<dbReference type="SUPFAM" id="SSF89550">
    <property type="entry name" value="PHP domain-like"/>
    <property type="match status" value="1"/>
</dbReference>
<dbReference type="Proteomes" id="UP000006055">
    <property type="component" value="Chromosome"/>
</dbReference>
<dbReference type="eggNOG" id="COG0613">
    <property type="taxonomic scope" value="Bacteria"/>
</dbReference>
<evidence type="ECO:0000259" key="1">
    <source>
        <dbReference type="SMART" id="SM00481"/>
    </source>
</evidence>
<gene>
    <name evidence="2" type="ordered locus">Desti_3149</name>
</gene>
<proteinExistence type="predicted"/>
<evidence type="ECO:0000313" key="2">
    <source>
        <dbReference type="EMBL" id="AFM25810.1"/>
    </source>
</evidence>
<protein>
    <submittedName>
        <fullName evidence="2">Putative metal-dependent phosphoesterase, PHP family</fullName>
    </submittedName>
</protein>
<dbReference type="NCBIfam" id="NF038032">
    <property type="entry name" value="CehA_McbA_metalo"/>
    <property type="match status" value="1"/>
</dbReference>
<dbReference type="OrthoDB" id="9775360at2"/>
<dbReference type="GO" id="GO:0035312">
    <property type="term" value="F:5'-3' DNA exonuclease activity"/>
    <property type="evidence" value="ECO:0007669"/>
    <property type="project" value="TreeGrafter"/>
</dbReference>
<dbReference type="InterPro" id="IPR052018">
    <property type="entry name" value="PHP_domain"/>
</dbReference>
<feature type="domain" description="Polymerase/histidinol phosphatase N-terminal" evidence="1">
    <location>
        <begin position="3"/>
        <end position="69"/>
    </location>
</feature>
<accession>I4C8B9</accession>
<dbReference type="AlphaFoldDB" id="I4C8B9"/>
<dbReference type="InterPro" id="IPR016195">
    <property type="entry name" value="Pol/histidinol_Pase-like"/>
</dbReference>
<dbReference type="HOGENOM" id="CLU_072983_3_0_7"/>
<dbReference type="Pfam" id="PF02811">
    <property type="entry name" value="PHP"/>
    <property type="match status" value="1"/>
</dbReference>
<organism evidence="2 3">
    <name type="scientific">Desulfomonile tiedjei (strain ATCC 49306 / DSM 6799 / DCB-1)</name>
    <dbReference type="NCBI Taxonomy" id="706587"/>
    <lineage>
        <taxon>Bacteria</taxon>
        <taxon>Pseudomonadati</taxon>
        <taxon>Thermodesulfobacteriota</taxon>
        <taxon>Desulfomonilia</taxon>
        <taxon>Desulfomonilales</taxon>
        <taxon>Desulfomonilaceae</taxon>
        <taxon>Desulfomonile</taxon>
    </lineage>
</organism>
<reference evidence="3" key="1">
    <citation type="submission" date="2012-06" db="EMBL/GenBank/DDBJ databases">
        <title>Complete sequence of chromosome of Desulfomonile tiedjei DSM 6799.</title>
        <authorList>
            <person name="Lucas S."/>
            <person name="Copeland A."/>
            <person name="Lapidus A."/>
            <person name="Glavina del Rio T."/>
            <person name="Dalin E."/>
            <person name="Tice H."/>
            <person name="Bruce D."/>
            <person name="Goodwin L."/>
            <person name="Pitluck S."/>
            <person name="Peters L."/>
            <person name="Ovchinnikova G."/>
            <person name="Zeytun A."/>
            <person name="Lu M."/>
            <person name="Kyrpides N."/>
            <person name="Mavromatis K."/>
            <person name="Ivanova N."/>
            <person name="Brettin T."/>
            <person name="Detter J.C."/>
            <person name="Han C."/>
            <person name="Larimer F."/>
            <person name="Land M."/>
            <person name="Hauser L."/>
            <person name="Markowitz V."/>
            <person name="Cheng J.-F."/>
            <person name="Hugenholtz P."/>
            <person name="Woyke T."/>
            <person name="Wu D."/>
            <person name="Spring S."/>
            <person name="Schroeder M."/>
            <person name="Brambilla E."/>
            <person name="Klenk H.-P."/>
            <person name="Eisen J.A."/>
        </authorList>
    </citation>
    <scope>NUCLEOTIDE SEQUENCE [LARGE SCALE GENOMIC DNA]</scope>
    <source>
        <strain evidence="3">ATCC 49306 / DSM 6799 / DCB-1</strain>
    </source>
</reference>
<dbReference type="RefSeq" id="WP_014810947.1">
    <property type="nucleotide sequence ID" value="NC_018025.1"/>
</dbReference>
<dbReference type="STRING" id="706587.Desti_3149"/>
<name>I4C8B9_DESTA</name>
<dbReference type="Pfam" id="PF13263">
    <property type="entry name" value="PHP_C"/>
    <property type="match status" value="1"/>
</dbReference>
<dbReference type="KEGG" id="dti:Desti_3149"/>
<keyword evidence="3" id="KW-1185">Reference proteome</keyword>
<dbReference type="PANTHER" id="PTHR42924:SF3">
    <property type="entry name" value="POLYMERASE_HISTIDINOL PHOSPHATASE N-TERMINAL DOMAIN-CONTAINING PROTEIN"/>
    <property type="match status" value="1"/>
</dbReference>
<dbReference type="InterPro" id="IPR004013">
    <property type="entry name" value="PHP_dom"/>
</dbReference>
<dbReference type="InterPro" id="IPR003141">
    <property type="entry name" value="Pol/His_phosphatase_N"/>
</dbReference>
<dbReference type="Gene3D" id="3.20.20.140">
    <property type="entry name" value="Metal-dependent hydrolases"/>
    <property type="match status" value="1"/>
</dbReference>
<dbReference type="CDD" id="cd07432">
    <property type="entry name" value="PHP_HisPPase"/>
    <property type="match status" value="1"/>
</dbReference>
<evidence type="ECO:0000313" key="3">
    <source>
        <dbReference type="Proteomes" id="UP000006055"/>
    </source>
</evidence>
<dbReference type="GO" id="GO:0004534">
    <property type="term" value="F:5'-3' RNA exonuclease activity"/>
    <property type="evidence" value="ECO:0007669"/>
    <property type="project" value="TreeGrafter"/>
</dbReference>
<dbReference type="EMBL" id="CP003360">
    <property type="protein sequence ID" value="AFM25810.1"/>
    <property type="molecule type" value="Genomic_DNA"/>
</dbReference>
<dbReference type="SMART" id="SM00481">
    <property type="entry name" value="POLIIIAc"/>
    <property type="match status" value="1"/>
</dbReference>
<dbReference type="PANTHER" id="PTHR42924">
    <property type="entry name" value="EXONUCLEASE"/>
    <property type="match status" value="1"/>
</dbReference>
<sequence>MKIDLHCHSKYSHDNNLEPEKLIGRAISLGLDGVCFTEHHSYENSRPISRMKIPDGFLVFRGVEVSTDEGHLLVYGVTDDSWNRWSRNNFLKMEEVMKSVHGLGGICVPAHPFRGWESLGERIFSIPGFDALETHNGGNRLNQNLLAAEASSKLGLPSIGGSDCHYIHQVGRSYTVFQNRVPSLELLVAEIKAGNCHGEHWDYGS</sequence>